<organism evidence="2 3">
    <name type="scientific">Purpureocillium lilacinum</name>
    <name type="common">Paecilomyces lilacinus</name>
    <dbReference type="NCBI Taxonomy" id="33203"/>
    <lineage>
        <taxon>Eukaryota</taxon>
        <taxon>Fungi</taxon>
        <taxon>Dikarya</taxon>
        <taxon>Ascomycota</taxon>
        <taxon>Pezizomycotina</taxon>
        <taxon>Sordariomycetes</taxon>
        <taxon>Hypocreomycetidae</taxon>
        <taxon>Hypocreales</taxon>
        <taxon>Ophiocordycipitaceae</taxon>
        <taxon>Purpureocillium</taxon>
    </lineage>
</organism>
<name>A0A2U3E1S2_PURLI</name>
<accession>A0A2U3E1S2</accession>
<protein>
    <submittedName>
        <fullName evidence="2">Uncharacterized protein</fullName>
    </submittedName>
</protein>
<evidence type="ECO:0000256" key="1">
    <source>
        <dbReference type="SAM" id="MobiDB-lite"/>
    </source>
</evidence>
<dbReference type="Proteomes" id="UP000245956">
    <property type="component" value="Unassembled WGS sequence"/>
</dbReference>
<feature type="region of interest" description="Disordered" evidence="1">
    <location>
        <begin position="108"/>
        <end position="138"/>
    </location>
</feature>
<gene>
    <name evidence="2" type="ORF">PCL_02221</name>
</gene>
<comment type="caution">
    <text evidence="2">The sequence shown here is derived from an EMBL/GenBank/DDBJ whole genome shotgun (WGS) entry which is preliminary data.</text>
</comment>
<reference evidence="2 3" key="1">
    <citation type="journal article" date="2016" name="Front. Microbiol.">
        <title>Genome and transcriptome sequences reveal the specific parasitism of the nematophagous Purpureocillium lilacinum 36-1.</title>
        <authorList>
            <person name="Xie J."/>
            <person name="Li S."/>
            <person name="Mo C."/>
            <person name="Xiao X."/>
            <person name="Peng D."/>
            <person name="Wang G."/>
            <person name="Xiao Y."/>
        </authorList>
    </citation>
    <scope>NUCLEOTIDE SEQUENCE [LARGE SCALE GENOMIC DNA]</scope>
    <source>
        <strain evidence="2 3">36-1</strain>
    </source>
</reference>
<sequence length="176" mass="18686">MPSMHGRTPWRRGMAGGRAEGWRLVNVEPPPAGPPKSLKGGGTIARADLAPGGGALLANGFFGRFARTHCIARRKAGVAHSAAMRWSGLLFLETGSYHGAATVSQFCRPRPQGSPRAHGSRLGRAAPQPQPPRSSTLAHSTMAVLSSLLCDTYVYFADSSEAPSPRSRSDRLRLST</sequence>
<dbReference type="EMBL" id="LCWV01000015">
    <property type="protein sequence ID" value="PWI68452.1"/>
    <property type="molecule type" value="Genomic_DNA"/>
</dbReference>
<evidence type="ECO:0000313" key="2">
    <source>
        <dbReference type="EMBL" id="PWI68452.1"/>
    </source>
</evidence>
<dbReference type="AlphaFoldDB" id="A0A2U3E1S2"/>
<proteinExistence type="predicted"/>
<evidence type="ECO:0000313" key="3">
    <source>
        <dbReference type="Proteomes" id="UP000245956"/>
    </source>
</evidence>